<feature type="region of interest" description="Disordered" evidence="9">
    <location>
        <begin position="25"/>
        <end position="55"/>
    </location>
</feature>
<evidence type="ECO:0000256" key="5">
    <source>
        <dbReference type="ARBA" id="ARBA00022729"/>
    </source>
</evidence>
<dbReference type="FunFam" id="1.10.110.10:FF:000001">
    <property type="entry name" value="Bifunctional inhibitor/lipid-transfer protein/seed storage 2S albumin superfamily protein"/>
    <property type="match status" value="1"/>
</dbReference>
<name>A0A7N0VJ26_KALFE</name>
<dbReference type="CDD" id="cd00010">
    <property type="entry name" value="AAI_LTSS"/>
    <property type="match status" value="1"/>
</dbReference>
<evidence type="ECO:0000256" key="11">
    <source>
        <dbReference type="SAM" id="SignalP"/>
    </source>
</evidence>
<comment type="subcellular location">
    <subcellularLocation>
        <location evidence="1">Cell membrane</location>
        <topology evidence="1">Lipid-anchor</topology>
        <topology evidence="1">GPI-anchor</topology>
    </subcellularLocation>
</comment>
<keyword evidence="10" id="KW-0812">Transmembrane</keyword>
<dbReference type="Gramene" id="Kaladp0964s0024.1.v1.1">
    <property type="protein sequence ID" value="Kaladp0964s0024.1.v1.1"/>
    <property type="gene ID" value="Kaladp0964s0024.v1.1"/>
</dbReference>
<evidence type="ECO:0000256" key="9">
    <source>
        <dbReference type="SAM" id="MobiDB-lite"/>
    </source>
</evidence>
<dbReference type="SUPFAM" id="SSF47699">
    <property type="entry name" value="Bifunctional inhibitor/lipid-transfer protein/seed storage 2S albumin"/>
    <property type="match status" value="1"/>
</dbReference>
<evidence type="ECO:0000256" key="3">
    <source>
        <dbReference type="ARBA" id="ARBA00022475"/>
    </source>
</evidence>
<dbReference type="InterPro" id="IPR043325">
    <property type="entry name" value="LTSS"/>
</dbReference>
<dbReference type="SMART" id="SM00499">
    <property type="entry name" value="AAI"/>
    <property type="match status" value="1"/>
</dbReference>
<evidence type="ECO:0000313" key="14">
    <source>
        <dbReference type="Proteomes" id="UP000594263"/>
    </source>
</evidence>
<reference evidence="13" key="1">
    <citation type="submission" date="2021-01" db="UniProtKB">
        <authorList>
            <consortium name="EnsemblPlants"/>
        </authorList>
    </citation>
    <scope>IDENTIFICATION</scope>
</reference>
<sequence length="205" mass="20622">MMTSRLAFILLAALLLLADLAASQSPTASPSPAPSRRKKTPVSVPVESPAPTAPAPDAGTDCMTLLFGAADCLSYVEEGSNLTVPEKACCPELATLVNTNPICLCQLLNKGNSLGIAIDVKKALALPSACKVQTPDPSLCALINGGPPAGAPGLSPTDGQSPTGAGLPPSSVNNDNGASALFTSATTFAVALLAVSVSAFTWNMF</sequence>
<keyword evidence="3" id="KW-1003">Cell membrane</keyword>
<dbReference type="Pfam" id="PF14368">
    <property type="entry name" value="LTP_2"/>
    <property type="match status" value="1"/>
</dbReference>
<proteinExistence type="inferred from homology"/>
<evidence type="ECO:0000256" key="2">
    <source>
        <dbReference type="ARBA" id="ARBA00009748"/>
    </source>
</evidence>
<comment type="similarity">
    <text evidence="2">Belongs to the plant LTP family.</text>
</comment>
<evidence type="ECO:0000256" key="4">
    <source>
        <dbReference type="ARBA" id="ARBA00022622"/>
    </source>
</evidence>
<evidence type="ECO:0000259" key="12">
    <source>
        <dbReference type="SMART" id="SM00499"/>
    </source>
</evidence>
<dbReference type="OMA" id="MTIMFFT"/>
<dbReference type="EnsemblPlants" id="Kaladp0964s0024.1.v1.1">
    <property type="protein sequence ID" value="Kaladp0964s0024.1.v1.1"/>
    <property type="gene ID" value="Kaladp0964s0024.v1.1"/>
</dbReference>
<keyword evidence="7" id="KW-0325">Glycoprotein</keyword>
<keyword evidence="8" id="KW-0449">Lipoprotein</keyword>
<keyword evidence="6" id="KW-1015">Disulfide bond</keyword>
<keyword evidence="4" id="KW-0336">GPI-anchor</keyword>
<feature type="domain" description="Bifunctional inhibitor/plant lipid transfer protein/seed storage helical" evidence="12">
    <location>
        <begin position="62"/>
        <end position="140"/>
    </location>
</feature>
<feature type="transmembrane region" description="Helical" evidence="10">
    <location>
        <begin position="180"/>
        <end position="202"/>
    </location>
</feature>
<evidence type="ECO:0000256" key="8">
    <source>
        <dbReference type="ARBA" id="ARBA00023288"/>
    </source>
</evidence>
<evidence type="ECO:0000313" key="13">
    <source>
        <dbReference type="EnsemblPlants" id="Kaladp0964s0024.1.v1.1"/>
    </source>
</evidence>
<keyword evidence="14" id="KW-1185">Reference proteome</keyword>
<dbReference type="InterPro" id="IPR016140">
    <property type="entry name" value="Bifunc_inhib/LTP/seed_store"/>
</dbReference>
<feature type="region of interest" description="Disordered" evidence="9">
    <location>
        <begin position="151"/>
        <end position="170"/>
    </location>
</feature>
<feature type="signal peptide" evidence="11">
    <location>
        <begin position="1"/>
        <end position="23"/>
    </location>
</feature>
<dbReference type="GO" id="GO:0005886">
    <property type="term" value="C:plasma membrane"/>
    <property type="evidence" value="ECO:0007669"/>
    <property type="project" value="UniProtKB-SubCell"/>
</dbReference>
<accession>A0A7N0VJ26</accession>
<protein>
    <recommendedName>
        <fullName evidence="12">Bifunctional inhibitor/plant lipid transfer protein/seed storage helical domain-containing protein</fullName>
    </recommendedName>
</protein>
<feature type="chain" id="PRO_5029461674" description="Bifunctional inhibitor/plant lipid transfer protein/seed storage helical domain-containing protein" evidence="11">
    <location>
        <begin position="24"/>
        <end position="205"/>
    </location>
</feature>
<dbReference type="Gene3D" id="1.10.110.10">
    <property type="entry name" value="Plant lipid-transfer and hydrophobic proteins"/>
    <property type="match status" value="1"/>
</dbReference>
<evidence type="ECO:0000256" key="6">
    <source>
        <dbReference type="ARBA" id="ARBA00023157"/>
    </source>
</evidence>
<dbReference type="AlphaFoldDB" id="A0A7N0VJ26"/>
<keyword evidence="5 11" id="KW-0732">Signal</keyword>
<organism evidence="13 14">
    <name type="scientific">Kalanchoe fedtschenkoi</name>
    <name type="common">Lavender scallops</name>
    <name type="synonym">South American air plant</name>
    <dbReference type="NCBI Taxonomy" id="63787"/>
    <lineage>
        <taxon>Eukaryota</taxon>
        <taxon>Viridiplantae</taxon>
        <taxon>Streptophyta</taxon>
        <taxon>Embryophyta</taxon>
        <taxon>Tracheophyta</taxon>
        <taxon>Spermatophyta</taxon>
        <taxon>Magnoliopsida</taxon>
        <taxon>eudicotyledons</taxon>
        <taxon>Gunneridae</taxon>
        <taxon>Pentapetalae</taxon>
        <taxon>Saxifragales</taxon>
        <taxon>Crassulaceae</taxon>
        <taxon>Kalanchoe</taxon>
    </lineage>
</organism>
<evidence type="ECO:0000256" key="1">
    <source>
        <dbReference type="ARBA" id="ARBA00004609"/>
    </source>
</evidence>
<dbReference type="Proteomes" id="UP000594263">
    <property type="component" value="Unplaced"/>
</dbReference>
<keyword evidence="10" id="KW-0472">Membrane</keyword>
<keyword evidence="10" id="KW-1133">Transmembrane helix</keyword>
<dbReference type="GO" id="GO:0098552">
    <property type="term" value="C:side of membrane"/>
    <property type="evidence" value="ECO:0007669"/>
    <property type="project" value="UniProtKB-KW"/>
</dbReference>
<evidence type="ECO:0000256" key="10">
    <source>
        <dbReference type="SAM" id="Phobius"/>
    </source>
</evidence>
<dbReference type="InterPro" id="IPR036312">
    <property type="entry name" value="Bifun_inhib/LTP/seed_sf"/>
</dbReference>
<evidence type="ECO:0000256" key="7">
    <source>
        <dbReference type="ARBA" id="ARBA00023180"/>
    </source>
</evidence>
<dbReference type="PANTHER" id="PTHR33044">
    <property type="entry name" value="BIFUNCTIONAL INHIBITOR/LIPID-TRANSFER PROTEIN/SEED STORAGE 2S ALBUMIN SUPERFAMILY PROTEIN-RELATED"/>
    <property type="match status" value="1"/>
</dbReference>